<organism evidence="2 3">
    <name type="scientific">Acaulospora morrowiae</name>
    <dbReference type="NCBI Taxonomy" id="94023"/>
    <lineage>
        <taxon>Eukaryota</taxon>
        <taxon>Fungi</taxon>
        <taxon>Fungi incertae sedis</taxon>
        <taxon>Mucoromycota</taxon>
        <taxon>Glomeromycotina</taxon>
        <taxon>Glomeromycetes</taxon>
        <taxon>Diversisporales</taxon>
        <taxon>Acaulosporaceae</taxon>
        <taxon>Acaulospora</taxon>
    </lineage>
</organism>
<dbReference type="EMBL" id="CAJVPV010003308">
    <property type="protein sequence ID" value="CAG8548674.1"/>
    <property type="molecule type" value="Genomic_DNA"/>
</dbReference>
<dbReference type="AlphaFoldDB" id="A0A9N9B0B5"/>
<gene>
    <name evidence="2" type="ORF">AMORRO_LOCUS5467</name>
</gene>
<reference evidence="2" key="1">
    <citation type="submission" date="2021-06" db="EMBL/GenBank/DDBJ databases">
        <authorList>
            <person name="Kallberg Y."/>
            <person name="Tangrot J."/>
            <person name="Rosling A."/>
        </authorList>
    </citation>
    <scope>NUCLEOTIDE SEQUENCE</scope>
    <source>
        <strain evidence="2">CL551</strain>
    </source>
</reference>
<comment type="caution">
    <text evidence="2">The sequence shown here is derived from an EMBL/GenBank/DDBJ whole genome shotgun (WGS) entry which is preliminary data.</text>
</comment>
<evidence type="ECO:0000313" key="2">
    <source>
        <dbReference type="EMBL" id="CAG8548674.1"/>
    </source>
</evidence>
<feature type="compositionally biased region" description="Polar residues" evidence="1">
    <location>
        <begin position="1"/>
        <end position="23"/>
    </location>
</feature>
<protein>
    <submittedName>
        <fullName evidence="2">7457_t:CDS:1</fullName>
    </submittedName>
</protein>
<proteinExistence type="predicted"/>
<sequence>MSLPESSNVSLQSENNSTASEPNDMQDVLKISDMHFKELNENIKNAAYYLKYSCTCLRQCYVDSPSSVKEFVDLRGKITNNAKVYNEKILPFAVLVVRGVKDWIETYEGLPFEIFKENIDDFSTWVSKQHELSHSTAGIHEEILKSFEIEQRNTITALKALKQNAILNRELVTQLRPLAGLNYSLADRFPRYNINFMIKAEKEISNTIAKNEEAKLAEIAAHNIEKLNKSIDKFIRSVICIKEFFNILKDELSTLVRNPDNEQIKMHYDKCRNHANVIINNCISYINIIPYCETDLQAIPDEFDKNYVEKWFEEKNIEINNQQISLLEREKGLIVKINSASQM</sequence>
<evidence type="ECO:0000313" key="3">
    <source>
        <dbReference type="Proteomes" id="UP000789342"/>
    </source>
</evidence>
<name>A0A9N9B0B5_9GLOM</name>
<dbReference type="OrthoDB" id="2360021at2759"/>
<feature type="region of interest" description="Disordered" evidence="1">
    <location>
        <begin position="1"/>
        <end position="24"/>
    </location>
</feature>
<keyword evidence="3" id="KW-1185">Reference proteome</keyword>
<evidence type="ECO:0000256" key="1">
    <source>
        <dbReference type="SAM" id="MobiDB-lite"/>
    </source>
</evidence>
<accession>A0A9N9B0B5</accession>
<dbReference type="Proteomes" id="UP000789342">
    <property type="component" value="Unassembled WGS sequence"/>
</dbReference>